<comment type="caution">
    <text evidence="3">The sequence shown here is derived from an EMBL/GenBank/DDBJ whole genome shotgun (WGS) entry which is preliminary data.</text>
</comment>
<dbReference type="Pfam" id="PF07689">
    <property type="entry name" value="KaiB"/>
    <property type="match status" value="1"/>
</dbReference>
<dbReference type="AlphaFoldDB" id="A0A0T5ZA95"/>
<dbReference type="GO" id="GO:0048511">
    <property type="term" value="P:rhythmic process"/>
    <property type="evidence" value="ECO:0007669"/>
    <property type="project" value="InterPro"/>
</dbReference>
<dbReference type="PANTHER" id="PTHR41709">
    <property type="entry name" value="KAIB-LIKE PROTEIN 1"/>
    <property type="match status" value="1"/>
</dbReference>
<dbReference type="EMBL" id="LMXI01000095">
    <property type="protein sequence ID" value="KRT59767.1"/>
    <property type="molecule type" value="Genomic_DNA"/>
</dbReference>
<evidence type="ECO:0000313" key="5">
    <source>
        <dbReference type="Proteomes" id="UP000051634"/>
    </source>
</evidence>
<dbReference type="Proteomes" id="UP000051276">
    <property type="component" value="Unassembled WGS sequence"/>
</dbReference>
<dbReference type="RefSeq" id="WP_057955425.1">
    <property type="nucleotide sequence ID" value="NZ_KQ556880.1"/>
</dbReference>
<sequence>MSTHYLLKLYVANGDPVVEKLARALSHALEKSELVQFDLQVTDILKDVQKAVADGVFATPTLIRELPAPTQRLIGDLSDPHHILLLLGLIQQDSLGHNDYQGTSE</sequence>
<evidence type="ECO:0000259" key="1">
    <source>
        <dbReference type="SMART" id="SM01248"/>
    </source>
</evidence>
<dbReference type="OrthoDB" id="5458519at2"/>
<evidence type="ECO:0000313" key="2">
    <source>
        <dbReference type="EMBL" id="KRT55399.1"/>
    </source>
</evidence>
<dbReference type="SMART" id="SM01248">
    <property type="entry name" value="KaiB"/>
    <property type="match status" value="1"/>
</dbReference>
<dbReference type="InterPro" id="IPR039022">
    <property type="entry name" value="KaiB-like"/>
</dbReference>
<dbReference type="STRING" id="54398.Ga0074115_11761"/>
<dbReference type="EMBL" id="LDXT01000080">
    <property type="protein sequence ID" value="KRT55399.1"/>
    <property type="molecule type" value="Genomic_DNA"/>
</dbReference>
<organism evidence="3 4">
    <name type="scientific">endosymbiont of Ridgeia piscesae</name>
    <dbReference type="NCBI Taxonomy" id="54398"/>
    <lineage>
        <taxon>Bacteria</taxon>
        <taxon>Pseudomonadati</taxon>
        <taxon>Pseudomonadota</taxon>
        <taxon>Gammaproteobacteria</taxon>
        <taxon>sulfur-oxidizing symbionts</taxon>
    </lineage>
</organism>
<dbReference type="InterPro" id="IPR036249">
    <property type="entry name" value="Thioredoxin-like_sf"/>
</dbReference>
<evidence type="ECO:0000313" key="4">
    <source>
        <dbReference type="Proteomes" id="UP000051276"/>
    </source>
</evidence>
<dbReference type="SUPFAM" id="SSF52833">
    <property type="entry name" value="Thioredoxin-like"/>
    <property type="match status" value="1"/>
</dbReference>
<dbReference type="PANTHER" id="PTHR41709:SF2">
    <property type="entry name" value="CIRCADIAN CLOCK PROTEIN KAIB2"/>
    <property type="match status" value="1"/>
</dbReference>
<keyword evidence="5" id="KW-1185">Reference proteome</keyword>
<dbReference type="Gene3D" id="3.40.30.10">
    <property type="entry name" value="Glutaredoxin"/>
    <property type="match status" value="1"/>
</dbReference>
<dbReference type="InterPro" id="IPR011649">
    <property type="entry name" value="KaiB_domain"/>
</dbReference>
<gene>
    <name evidence="2" type="ORF">Ga0074115_11761</name>
    <name evidence="3" type="ORF">Ga0076813_15993</name>
</gene>
<feature type="domain" description="KaiB" evidence="1">
    <location>
        <begin position="8"/>
        <end position="89"/>
    </location>
</feature>
<dbReference type="Proteomes" id="UP000051634">
    <property type="component" value="Unassembled WGS sequence"/>
</dbReference>
<evidence type="ECO:0000313" key="3">
    <source>
        <dbReference type="EMBL" id="KRT59767.1"/>
    </source>
</evidence>
<proteinExistence type="predicted"/>
<reference evidence="4 5" key="1">
    <citation type="submission" date="2015-11" db="EMBL/GenBank/DDBJ databases">
        <title>The genome of Candidatus Endoriftia persephone in Ridgeia piscesae and population structure of the North Eastern Pacific vestimentiferan symbionts.</title>
        <authorList>
            <person name="Perez M."/>
            <person name="Juniper K.S."/>
        </authorList>
    </citation>
    <scope>NUCLEOTIDE SEQUENCE [LARGE SCALE GENOMIC DNA]</scope>
    <source>
        <strain evidence="3">Ind10</strain>
        <strain evidence="2">Ind11</strain>
    </source>
</reference>
<accession>A0A0T5ZA95</accession>
<name>A0A0T5ZA95_9GAMM</name>
<protein>
    <submittedName>
        <fullName evidence="3">Circadian clock protein KaiB</fullName>
    </submittedName>
    <submittedName>
        <fullName evidence="2">KaiB domain</fullName>
    </submittedName>
</protein>